<evidence type="ECO:0000259" key="14">
    <source>
        <dbReference type="PROSITE" id="PS51115"/>
    </source>
</evidence>
<feature type="disulfide bond" evidence="10">
    <location>
        <begin position="986"/>
        <end position="998"/>
    </location>
</feature>
<comment type="caution">
    <text evidence="10">Lacks conserved residue(s) required for the propagation of feature annotation.</text>
</comment>
<keyword evidence="4" id="KW-0732">Signal</keyword>
<dbReference type="FunFam" id="2.10.25.10:FF:000067">
    <property type="entry name" value="Laminin subunit gamma 1"/>
    <property type="match status" value="1"/>
</dbReference>
<feature type="domain" description="Laminin N-terminal" evidence="15">
    <location>
        <begin position="46"/>
        <end position="284"/>
    </location>
</feature>
<dbReference type="InterPro" id="IPR000742">
    <property type="entry name" value="EGF"/>
</dbReference>
<feature type="domain" description="Laminin EGF-like" evidence="13">
    <location>
        <begin position="723"/>
        <end position="771"/>
    </location>
</feature>
<keyword evidence="2" id="KW-0964">Secreted</keyword>
<dbReference type="PRINTS" id="PR00011">
    <property type="entry name" value="EGFLAMININ"/>
</dbReference>
<dbReference type="FunFam" id="2.10.25.10:FF:000728">
    <property type="entry name" value="Laminin subunit gamma 1"/>
    <property type="match status" value="1"/>
</dbReference>
<dbReference type="Gene3D" id="2.60.120.260">
    <property type="entry name" value="Galactose-binding domain-like"/>
    <property type="match status" value="1"/>
</dbReference>
<comment type="caution">
    <text evidence="16">The sequence shown here is derived from an EMBL/GenBank/DDBJ whole genome shotgun (WGS) entry which is preliminary data.</text>
</comment>
<dbReference type="PROSITE" id="PS01248">
    <property type="entry name" value="EGF_LAM_1"/>
    <property type="match status" value="3"/>
</dbReference>
<evidence type="ECO:0000256" key="10">
    <source>
        <dbReference type="PROSITE-ProRule" id="PRU00460"/>
    </source>
</evidence>
<comment type="subcellular location">
    <subcellularLocation>
        <location evidence="1">Secreted</location>
        <location evidence="1">Extracellular space</location>
        <location evidence="1">Extracellular matrix</location>
        <location evidence="1">Basement membrane</location>
    </subcellularLocation>
</comment>
<keyword evidence="7 10" id="KW-1015">Disulfide bond</keyword>
<name>A0AAD9VAH6_ACRCE</name>
<evidence type="ECO:0000256" key="4">
    <source>
        <dbReference type="ARBA" id="ARBA00022729"/>
    </source>
</evidence>
<organism evidence="16 17">
    <name type="scientific">Acropora cervicornis</name>
    <name type="common">Staghorn coral</name>
    <dbReference type="NCBI Taxonomy" id="6130"/>
    <lineage>
        <taxon>Eukaryota</taxon>
        <taxon>Metazoa</taxon>
        <taxon>Cnidaria</taxon>
        <taxon>Anthozoa</taxon>
        <taxon>Hexacorallia</taxon>
        <taxon>Scleractinia</taxon>
        <taxon>Astrocoeniina</taxon>
        <taxon>Acroporidae</taxon>
        <taxon>Acropora</taxon>
    </lineage>
</organism>
<dbReference type="PANTHER" id="PTHR10574">
    <property type="entry name" value="NETRIN/LAMININ-RELATED"/>
    <property type="match status" value="1"/>
</dbReference>
<feature type="coiled-coil region" evidence="11">
    <location>
        <begin position="1365"/>
        <end position="1595"/>
    </location>
</feature>
<dbReference type="SMART" id="SM00181">
    <property type="entry name" value="EGF"/>
    <property type="match status" value="5"/>
</dbReference>
<feature type="disulfide bond" evidence="10">
    <location>
        <begin position="457"/>
        <end position="466"/>
    </location>
</feature>
<dbReference type="InterPro" id="IPR002049">
    <property type="entry name" value="LE_dom"/>
</dbReference>
<dbReference type="PROSITE" id="PS51117">
    <property type="entry name" value="LAMININ_NTER"/>
    <property type="match status" value="1"/>
</dbReference>
<feature type="disulfide bond" evidence="10">
    <location>
        <begin position="1006"/>
        <end position="1015"/>
    </location>
</feature>
<dbReference type="SMART" id="SM00281">
    <property type="entry name" value="LamB"/>
    <property type="match status" value="1"/>
</dbReference>
<evidence type="ECO:0000259" key="13">
    <source>
        <dbReference type="PROSITE" id="PS50027"/>
    </source>
</evidence>
<dbReference type="InterPro" id="IPR008211">
    <property type="entry name" value="Laminin_N"/>
</dbReference>
<keyword evidence="3" id="KW-0272">Extracellular matrix</keyword>
<accession>A0AAD9VAH6</accession>
<dbReference type="InterPro" id="IPR050440">
    <property type="entry name" value="Laminin/Netrin_ECM"/>
</dbReference>
<feature type="disulfide bond" evidence="10">
    <location>
        <begin position="741"/>
        <end position="750"/>
    </location>
</feature>
<dbReference type="PROSITE" id="PS51115">
    <property type="entry name" value="LAMININ_IVA"/>
    <property type="match status" value="1"/>
</dbReference>
<feature type="domain" description="Laminin IV type A" evidence="14">
    <location>
        <begin position="513"/>
        <end position="688"/>
    </location>
</feature>
<dbReference type="GO" id="GO:0005604">
    <property type="term" value="C:basement membrane"/>
    <property type="evidence" value="ECO:0007669"/>
    <property type="project" value="UniProtKB-SubCell"/>
</dbReference>
<gene>
    <name evidence="16" type="ORF">P5673_008687</name>
</gene>
<dbReference type="Pfam" id="PF00053">
    <property type="entry name" value="EGF_laminin"/>
    <property type="match status" value="10"/>
</dbReference>
<dbReference type="SMART" id="SM00180">
    <property type="entry name" value="EGF_Lam"/>
    <property type="match status" value="10"/>
</dbReference>
<dbReference type="PANTHER" id="PTHR10574:SF435">
    <property type="entry name" value="LAMININ SUBUNIT GAMMA-1"/>
    <property type="match status" value="1"/>
</dbReference>
<dbReference type="FunFam" id="2.10.25.10:FF:000106">
    <property type="entry name" value="Heparan sulfate proteoglycan 2"/>
    <property type="match status" value="1"/>
</dbReference>
<dbReference type="Gene3D" id="2.10.25.10">
    <property type="entry name" value="Laminin"/>
    <property type="match status" value="9"/>
</dbReference>
<dbReference type="InterPro" id="IPR008979">
    <property type="entry name" value="Galactose-bd-like_sf"/>
</dbReference>
<keyword evidence="17" id="KW-1185">Reference proteome</keyword>
<dbReference type="GO" id="GO:0007411">
    <property type="term" value="P:axon guidance"/>
    <property type="evidence" value="ECO:0007669"/>
    <property type="project" value="TreeGrafter"/>
</dbReference>
<feature type="disulfide bond" evidence="10">
    <location>
        <begin position="408"/>
        <end position="417"/>
    </location>
</feature>
<dbReference type="Pfam" id="PF00055">
    <property type="entry name" value="Laminin_N"/>
    <property type="match status" value="1"/>
</dbReference>
<evidence type="ECO:0000313" key="16">
    <source>
        <dbReference type="EMBL" id="KAK2566927.1"/>
    </source>
</evidence>
<dbReference type="InterPro" id="IPR000034">
    <property type="entry name" value="Laminin_IV"/>
</dbReference>
<feature type="domain" description="Laminin EGF-like" evidence="13">
    <location>
        <begin position="938"/>
        <end position="985"/>
    </location>
</feature>
<dbReference type="FunFam" id="2.10.25.10:FF:000090">
    <property type="entry name" value="laminin subunit alpha"/>
    <property type="match status" value="1"/>
</dbReference>
<dbReference type="EMBL" id="JARQWQ010000015">
    <property type="protein sequence ID" value="KAK2566927.1"/>
    <property type="molecule type" value="Genomic_DNA"/>
</dbReference>
<evidence type="ECO:0000259" key="15">
    <source>
        <dbReference type="PROSITE" id="PS51117"/>
    </source>
</evidence>
<feature type="coiled-coil region" evidence="11">
    <location>
        <begin position="1198"/>
        <end position="1250"/>
    </location>
</feature>
<dbReference type="GO" id="GO:0009887">
    <property type="term" value="P:animal organ morphogenesis"/>
    <property type="evidence" value="ECO:0007669"/>
    <property type="project" value="TreeGrafter"/>
</dbReference>
<feature type="domain" description="Laminin EGF-like" evidence="13">
    <location>
        <begin position="388"/>
        <end position="434"/>
    </location>
</feature>
<dbReference type="CDD" id="cd00055">
    <property type="entry name" value="EGF_Lam"/>
    <property type="match status" value="9"/>
</dbReference>
<keyword evidence="6" id="KW-0084">Basement membrane</keyword>
<dbReference type="FunFam" id="2.60.120.260:FF:000018">
    <property type="entry name" value="Laminin subunit gamma 1"/>
    <property type="match status" value="1"/>
</dbReference>
<evidence type="ECO:0000256" key="8">
    <source>
        <dbReference type="ARBA" id="ARBA00023180"/>
    </source>
</evidence>
<evidence type="ECO:0000256" key="9">
    <source>
        <dbReference type="ARBA" id="ARBA00023292"/>
    </source>
</evidence>
<keyword evidence="12" id="KW-1133">Transmembrane helix</keyword>
<evidence type="ECO:0000256" key="2">
    <source>
        <dbReference type="ARBA" id="ARBA00022525"/>
    </source>
</evidence>
<dbReference type="SUPFAM" id="SSF49785">
    <property type="entry name" value="Galactose-binding domain-like"/>
    <property type="match status" value="1"/>
</dbReference>
<evidence type="ECO:0000256" key="5">
    <source>
        <dbReference type="ARBA" id="ARBA00022737"/>
    </source>
</evidence>
<evidence type="ECO:0000256" key="3">
    <source>
        <dbReference type="ARBA" id="ARBA00022530"/>
    </source>
</evidence>
<feature type="coiled-coil region" evidence="11">
    <location>
        <begin position="1078"/>
        <end position="1112"/>
    </location>
</feature>
<evidence type="ECO:0000256" key="11">
    <source>
        <dbReference type="SAM" id="Coils"/>
    </source>
</evidence>
<feature type="disulfide bond" evidence="10">
    <location>
        <begin position="959"/>
        <end position="968"/>
    </location>
</feature>
<dbReference type="PROSITE" id="PS50027">
    <property type="entry name" value="EGF_LAM_2"/>
    <property type="match status" value="5"/>
</dbReference>
<keyword evidence="5" id="KW-0677">Repeat</keyword>
<dbReference type="Proteomes" id="UP001249851">
    <property type="component" value="Unassembled WGS sequence"/>
</dbReference>
<keyword evidence="9 10" id="KW-0424">Laminin EGF-like domain</keyword>
<dbReference type="FunFam" id="2.10.25.10:FF:000051">
    <property type="entry name" value="Laminin subunit alpha 4"/>
    <property type="match status" value="1"/>
</dbReference>
<proteinExistence type="predicted"/>
<reference evidence="16" key="1">
    <citation type="journal article" date="2023" name="G3 (Bethesda)">
        <title>Whole genome assembly and annotation of the endangered Caribbean coral Acropora cervicornis.</title>
        <authorList>
            <person name="Selwyn J.D."/>
            <person name="Vollmer S.V."/>
        </authorList>
    </citation>
    <scope>NUCLEOTIDE SEQUENCE</scope>
    <source>
        <strain evidence="16">K2</strain>
    </source>
</reference>
<protein>
    <submittedName>
        <fullName evidence="16">Laminin subunit gamma-1</fullName>
    </submittedName>
</protein>
<reference evidence="16" key="2">
    <citation type="journal article" date="2023" name="Science">
        <title>Genomic signatures of disease resistance in endangered staghorn corals.</title>
        <authorList>
            <person name="Vollmer S.V."/>
            <person name="Selwyn J.D."/>
            <person name="Despard B.A."/>
            <person name="Roesel C.L."/>
        </authorList>
    </citation>
    <scope>NUCLEOTIDE SEQUENCE</scope>
    <source>
        <strain evidence="16">K2</strain>
    </source>
</reference>
<keyword evidence="12" id="KW-0472">Membrane</keyword>
<keyword evidence="11" id="KW-0175">Coiled coil</keyword>
<feature type="disulfide bond" evidence="10">
    <location>
        <begin position="940"/>
        <end position="957"/>
    </location>
</feature>
<feature type="domain" description="Laminin EGF-like" evidence="13">
    <location>
        <begin position="986"/>
        <end position="1031"/>
    </location>
</feature>
<sequence>MELCICRRVQKHFITFSSVLRFLLVFLYLQGVDSQSPCYFDRERRVPTRCMPSFGNAAFTKPVVSNNTCGTPPSEFCVQTGVTSPSKECTLCDASDMRYRHPAVYITDIKNDQNRTWWQSETMLENPDKPVTLTLDLGKSYDVSYIRIRFRSPRPESMAIYKRTSTSPNAPWIPYQYFSDSCEKTYKVPTRGIVTRENQQVALCTDEFSGISPLTGGNIAFTTLMGRPDYLNFDNSPALQEWVTASAIRIDLDRMNTFGDEVFGDENVLRSYYFAIIDLAIGGRCKCNGHAASCKNYQLANGRLELRCVCEHNTAGVDCQECKRRFNNRPWARATEDSANECQDSCVYDEQLGFGRCVNCKRNTDGPKCERCRDDFFRRTPSDDCQPCICNSIGSETLQCDSTGQCICKPGVTGLKCDKCKDEHFGFSQTGCRKCQCSLEGTDLSDTECNEKGECLCKRNVVGPKCTLCKSGFYGLESSNPHGCRQCFCYGHTSVCKEADGYVGRNISNQFTSGLEGWTVVDEQGRDVTQQYAVHHVGESHVSVTAVGNEVLYMSAPPEFLGNLRSSYGQLFGFSFRVASMEGVRVNRGDIVFEGEDGLQVSTRLNAQNNPVPSTAFQSYVFRLHEDPSLGWEPMVRGFDFQKLLNNLKSIKIRMIFAPQGTGLLENVFIESAIFDPSTPLGIPWVEECTCPEPYTGNHCEQCNRGYKRRSGVDDKFGQCIPCQCYGHSDTCDPVTGKCVCQHNTTGDNCDKCKDGFYGNPTEGKEDDCKPCPCKFGSSCIQIGKDVVCTDCPEGHEGNLCEYCSDGYFGDLSGEEGTTCQKCNCSGNIHENAIGNCDSLTGDCIKCIYNTRNGPLNRCELCAVGFYGNATLYPKPQCKACDCYHQGTMTPPGHNLADPLPCDDEGKCTCLSNVIGEKCDGCKDTFWNVGSGFGCEECLCNPVGSVNDSCNIITGQCPCKPGVTGRICDRCEPDHYTFSDEGCSACNCNSQGSLNESCNEFGVCNCKSGALGIKCDACAENKHNLTAGCIACPPCYDQIQTLVDRLRTNLRELVKITAQFNSSKPGDVIVDLNFDSRFKQLTEAVNSLLEKAEESNSTDRRLQQQLEILNERVGNITKLLAEASSKTNLSEAYVASILKNIEEAEASINRSRSMLDEAEKLLLKEGLVALNESIHAANTSSKQAVRMVEILNKTSDLADRHEKEANTIAEKAIETKNKSQQAYDATQGAAKELKKTTDGIEELLKKLNKTITLHEQAADAVNQSRGAAQIALDEANELYKTGIEPLRDIGLPEMKAKVNLTKEEVANASQIAEDIIEVLEPLVESFDKKEEDVRKKMAEWPGLVKRLANLLSNVTEANDTAHDAIARGEKTLEQAKDMLERLQKFNEIINKSRSEAERAEENVQEIERLISSANNKSDEATVILGHARKSAQNAMAVAEEAEEAAGRAKEKAEMIKKEAEELDIPKDNITEPVMKAGNKLKEYAEVADNERDNIANALKRTKTAGAASKRARDKIDEVRQKLLALLKEIDEFGVVNNTRVNQMDNLVNKQTSTLNDIERDVKNVEQTRTVVDQKITSLTLDLTKLKAAKKALEENYEKLPKVCTRQTPKTEQ</sequence>
<keyword evidence="12" id="KW-0812">Transmembrane</keyword>
<feature type="transmembrane region" description="Helical" evidence="12">
    <location>
        <begin position="12"/>
        <end position="29"/>
    </location>
</feature>
<evidence type="ECO:0000256" key="7">
    <source>
        <dbReference type="ARBA" id="ARBA00023157"/>
    </source>
</evidence>
<evidence type="ECO:0000256" key="6">
    <source>
        <dbReference type="ARBA" id="ARBA00022869"/>
    </source>
</evidence>
<dbReference type="Pfam" id="PF00052">
    <property type="entry name" value="Laminin_B"/>
    <property type="match status" value="1"/>
</dbReference>
<feature type="disulfide bond" evidence="10">
    <location>
        <begin position="938"/>
        <end position="950"/>
    </location>
</feature>
<dbReference type="GO" id="GO:0009888">
    <property type="term" value="P:tissue development"/>
    <property type="evidence" value="ECO:0007669"/>
    <property type="project" value="TreeGrafter"/>
</dbReference>
<feature type="domain" description="Laminin EGF-like" evidence="13">
    <location>
        <begin position="435"/>
        <end position="486"/>
    </location>
</feature>
<evidence type="ECO:0000256" key="12">
    <source>
        <dbReference type="SAM" id="Phobius"/>
    </source>
</evidence>
<feature type="disulfide bond" evidence="10">
    <location>
        <begin position="388"/>
        <end position="400"/>
    </location>
</feature>
<evidence type="ECO:0000313" key="17">
    <source>
        <dbReference type="Proteomes" id="UP001249851"/>
    </source>
</evidence>
<keyword evidence="8" id="KW-0325">Glycoprotein</keyword>
<evidence type="ECO:0000256" key="1">
    <source>
        <dbReference type="ARBA" id="ARBA00004302"/>
    </source>
</evidence>
<dbReference type="SUPFAM" id="SSF57196">
    <property type="entry name" value="EGF/Laminin"/>
    <property type="match status" value="5"/>
</dbReference>
<dbReference type="SMART" id="SM00136">
    <property type="entry name" value="LamNT"/>
    <property type="match status" value="1"/>
</dbReference>